<feature type="binding site" evidence="12">
    <location>
        <position position="29"/>
    </location>
    <ligand>
        <name>[4Fe-4S] cluster</name>
        <dbReference type="ChEBI" id="CHEBI:49883"/>
        <label>1</label>
        <note>4Fe-4S-S-AdoMet</note>
    </ligand>
</feature>
<dbReference type="InterPro" id="IPR013483">
    <property type="entry name" value="MoaA"/>
</dbReference>
<dbReference type="GO" id="GO:1904047">
    <property type="term" value="F:S-adenosyl-L-methionine binding"/>
    <property type="evidence" value="ECO:0007669"/>
    <property type="project" value="UniProtKB-UniRule"/>
</dbReference>
<dbReference type="InParanoid" id="A0A1B1YWG1"/>
<keyword evidence="6 12" id="KW-0408">Iron</keyword>
<feature type="binding site" evidence="12">
    <location>
        <position position="278"/>
    </location>
    <ligand>
        <name>[4Fe-4S] cluster</name>
        <dbReference type="ChEBI" id="CHEBI:49883"/>
        <label>2</label>
        <note>4Fe-4S-substrate</note>
    </ligand>
</feature>
<dbReference type="Gene3D" id="3.20.20.70">
    <property type="entry name" value="Aldolase class I"/>
    <property type="match status" value="1"/>
</dbReference>
<feature type="binding site" evidence="12">
    <location>
        <position position="103"/>
    </location>
    <ligand>
        <name>GTP</name>
        <dbReference type="ChEBI" id="CHEBI:37565"/>
    </ligand>
</feature>
<dbReference type="GO" id="GO:0006777">
    <property type="term" value="P:Mo-molybdopterin cofactor biosynthetic process"/>
    <property type="evidence" value="ECO:0007669"/>
    <property type="project" value="UniProtKB-UniRule"/>
</dbReference>
<dbReference type="EC" id="4.1.99.22" evidence="1 12"/>
<evidence type="ECO:0000256" key="7">
    <source>
        <dbReference type="ARBA" id="ARBA00023014"/>
    </source>
</evidence>
<dbReference type="KEGG" id="gbi:PG2T_13490"/>
<evidence type="ECO:0000256" key="9">
    <source>
        <dbReference type="ARBA" id="ARBA00023150"/>
    </source>
</evidence>
<evidence type="ECO:0000256" key="12">
    <source>
        <dbReference type="HAMAP-Rule" id="MF_01225"/>
    </source>
</evidence>
<dbReference type="PROSITE" id="PS51918">
    <property type="entry name" value="RADICAL_SAM"/>
    <property type="match status" value="1"/>
</dbReference>
<keyword evidence="4 12" id="KW-0479">Metal-binding</keyword>
<dbReference type="CDD" id="cd01335">
    <property type="entry name" value="Radical_SAM"/>
    <property type="match status" value="1"/>
</dbReference>
<dbReference type="InterPro" id="IPR013785">
    <property type="entry name" value="Aldolase_TIM"/>
</dbReference>
<feature type="binding site" evidence="12">
    <location>
        <position position="164"/>
    </location>
    <ligand>
        <name>GTP</name>
        <dbReference type="ChEBI" id="CHEBI:37565"/>
    </ligand>
</feature>
<reference evidence="15" key="1">
    <citation type="submission" date="2016-03" db="EMBL/GenBank/DDBJ databases">
        <title>Complete genome sequence of Solimmundus cernigliae, representing a novel lineage of polycyclic aromatic hydrocarbon degraders within the Gammaproteobacteria.</title>
        <authorList>
            <person name="Singleton D.R."/>
            <person name="Dickey A.N."/>
            <person name="Scholl E.H."/>
            <person name="Wright F.A."/>
            <person name="Aitken M.D."/>
        </authorList>
    </citation>
    <scope>NUCLEOTIDE SEQUENCE [LARGE SCALE GENOMIC DNA]</scope>
    <source>
        <strain evidence="15">TR3.2</strain>
    </source>
</reference>
<dbReference type="InterPro" id="IPR006638">
    <property type="entry name" value="Elp3/MiaA/NifB-like_rSAM"/>
</dbReference>
<dbReference type="InterPro" id="IPR007197">
    <property type="entry name" value="rSAM"/>
</dbReference>
<sequence length="333" mass="36824">MSTSSPTPTLIDPFQRRIEYLRVSVTDRCDLRCSYCMPKGFDGFHEPEDWLTFSEIERVVGAFVRLGVQRIRLTGGEPLVRRDLPELAARLSALPGLTDLSLSTNAVRLDKYAAALKTAGVRRVNVSLDSLNPERFAEITGGGKLHKVLRGLDAAHAAGLAPVKINMVAMGGVNDDEIEDMVAFCAERDFTLRLIETMPMGDTGRNATGQYLNLQSVRERLTERFDLIPDILPGGGPARYYRVAGSKTTIGFITPISQHFCETCNRVRLAADGTLYLCLGQDNSYELRPMLRAGASDAELETAIRTAIGLKPERHEFREKPEKVIRFMSMTGG</sequence>
<keyword evidence="9 12" id="KW-0501">Molybdenum cofactor biosynthesis</keyword>
<evidence type="ECO:0000256" key="8">
    <source>
        <dbReference type="ARBA" id="ARBA00023134"/>
    </source>
</evidence>
<feature type="binding site" evidence="12">
    <location>
        <position position="198"/>
    </location>
    <ligand>
        <name>S-adenosyl-L-methionine</name>
        <dbReference type="ChEBI" id="CHEBI:59789"/>
    </ligand>
</feature>
<dbReference type="InterPro" id="IPR010505">
    <property type="entry name" value="MoaA_twitch"/>
</dbReference>
<dbReference type="Pfam" id="PF06463">
    <property type="entry name" value="Mob_synth_C"/>
    <property type="match status" value="1"/>
</dbReference>
<evidence type="ECO:0000256" key="10">
    <source>
        <dbReference type="ARBA" id="ARBA00023239"/>
    </source>
</evidence>
<dbReference type="AlphaFoldDB" id="A0A1B1YWG1"/>
<dbReference type="Proteomes" id="UP000092952">
    <property type="component" value="Chromosome"/>
</dbReference>
<proteinExistence type="inferred from homology"/>
<dbReference type="GO" id="GO:0061799">
    <property type="term" value="F:cyclic pyranopterin monophosphate synthase activity"/>
    <property type="evidence" value="ECO:0007669"/>
    <property type="project" value="TreeGrafter"/>
</dbReference>
<dbReference type="SFLD" id="SFLDS00029">
    <property type="entry name" value="Radical_SAM"/>
    <property type="match status" value="1"/>
</dbReference>
<feature type="binding site" evidence="12">
    <location>
        <position position="22"/>
    </location>
    <ligand>
        <name>GTP</name>
        <dbReference type="ChEBI" id="CHEBI:37565"/>
    </ligand>
</feature>
<dbReference type="GO" id="GO:0051539">
    <property type="term" value="F:4 iron, 4 sulfur cluster binding"/>
    <property type="evidence" value="ECO:0007669"/>
    <property type="project" value="UniProtKB-UniRule"/>
</dbReference>
<feature type="binding site" evidence="12">
    <location>
        <position position="264"/>
    </location>
    <ligand>
        <name>[4Fe-4S] cluster</name>
        <dbReference type="ChEBI" id="CHEBI:49883"/>
        <label>2</label>
        <note>4Fe-4S-substrate</note>
    </ligand>
</feature>
<feature type="binding site" evidence="12">
    <location>
        <position position="33"/>
    </location>
    <ligand>
        <name>[4Fe-4S] cluster</name>
        <dbReference type="ChEBI" id="CHEBI:49883"/>
        <label>1</label>
        <note>4Fe-4S-S-AdoMet</note>
    </ligand>
</feature>
<evidence type="ECO:0000313" key="15">
    <source>
        <dbReference type="Proteomes" id="UP000092952"/>
    </source>
</evidence>
<dbReference type="InterPro" id="IPR050105">
    <property type="entry name" value="MoCo_biosynth_MoaA/MoaC"/>
</dbReference>
<accession>A0A1B1YWG1</accession>
<keyword evidence="3 12" id="KW-0949">S-adenosyl-L-methionine</keyword>
<dbReference type="FunCoup" id="A0A1B1YWG1">
    <property type="interactions" value="438"/>
</dbReference>
<dbReference type="HAMAP" id="MF_01225_B">
    <property type="entry name" value="MoaA_B"/>
    <property type="match status" value="1"/>
</dbReference>
<dbReference type="InterPro" id="IPR000385">
    <property type="entry name" value="MoaA_NifB_PqqE_Fe-S-bd_CS"/>
</dbReference>
<keyword evidence="7 12" id="KW-0411">Iron-sulfur</keyword>
<keyword evidence="5 12" id="KW-0547">Nucleotide-binding</keyword>
<dbReference type="InterPro" id="IPR040064">
    <property type="entry name" value="MoaA-like"/>
</dbReference>
<comment type="pathway">
    <text evidence="12">Cofactor biosynthesis; molybdopterin biosynthesis.</text>
</comment>
<dbReference type="CDD" id="cd21117">
    <property type="entry name" value="Twitch_MoaA"/>
    <property type="match status" value="1"/>
</dbReference>
<gene>
    <name evidence="12" type="primary">moaA</name>
    <name evidence="14" type="ORF">PG2T_13490</name>
</gene>
<dbReference type="SMART" id="SM00729">
    <property type="entry name" value="Elp3"/>
    <property type="match status" value="1"/>
</dbReference>
<protein>
    <recommendedName>
        <fullName evidence="1 12">GTP 3',8-cyclase</fullName>
        <ecNumber evidence="1 12">4.1.99.22</ecNumber>
    </recommendedName>
    <alternativeName>
        <fullName evidence="12">Molybdenum cofactor biosynthesis protein A</fullName>
    </alternativeName>
</protein>
<evidence type="ECO:0000256" key="3">
    <source>
        <dbReference type="ARBA" id="ARBA00022691"/>
    </source>
</evidence>
<dbReference type="NCBIfam" id="NF001199">
    <property type="entry name" value="PRK00164.2-1"/>
    <property type="match status" value="1"/>
</dbReference>
<dbReference type="InterPro" id="IPR058240">
    <property type="entry name" value="rSAM_sf"/>
</dbReference>
<feature type="binding site" evidence="12">
    <location>
        <position position="35"/>
    </location>
    <ligand>
        <name>S-adenosyl-L-methionine</name>
        <dbReference type="ChEBI" id="CHEBI:59789"/>
    </ligand>
</feature>
<evidence type="ECO:0000313" key="14">
    <source>
        <dbReference type="EMBL" id="ANX05089.1"/>
    </source>
</evidence>
<dbReference type="SFLD" id="SFLDG01067">
    <property type="entry name" value="SPASM/twitch_domain_containing"/>
    <property type="match status" value="1"/>
</dbReference>
<comment type="function">
    <text evidence="12">Catalyzes the cyclization of GTP to (8S)-3',8-cyclo-7,8-dihydroguanosine 5'-triphosphate.</text>
</comment>
<keyword evidence="15" id="KW-1185">Reference proteome</keyword>
<dbReference type="Pfam" id="PF04055">
    <property type="entry name" value="Radical_SAM"/>
    <property type="match status" value="1"/>
</dbReference>
<feature type="binding site" evidence="12">
    <location>
        <position position="261"/>
    </location>
    <ligand>
        <name>[4Fe-4S] cluster</name>
        <dbReference type="ChEBI" id="CHEBI:49883"/>
        <label>2</label>
        <note>4Fe-4S-substrate</note>
    </ligand>
</feature>
<dbReference type="STRING" id="1810504.PG2T_13490"/>
<dbReference type="EMBL" id="CP014671">
    <property type="protein sequence ID" value="ANX05089.1"/>
    <property type="molecule type" value="Genomic_DNA"/>
</dbReference>
<dbReference type="SUPFAM" id="SSF102114">
    <property type="entry name" value="Radical SAM enzymes"/>
    <property type="match status" value="1"/>
</dbReference>
<evidence type="ECO:0000256" key="2">
    <source>
        <dbReference type="ARBA" id="ARBA00022485"/>
    </source>
</evidence>
<dbReference type="SFLD" id="SFLDG01386">
    <property type="entry name" value="main_SPASM_domain-containing"/>
    <property type="match status" value="1"/>
</dbReference>
<evidence type="ECO:0000256" key="5">
    <source>
        <dbReference type="ARBA" id="ARBA00022741"/>
    </source>
</evidence>
<organism evidence="14 15">
    <name type="scientific">Immundisolibacter cernigliae</name>
    <dbReference type="NCBI Taxonomy" id="1810504"/>
    <lineage>
        <taxon>Bacteria</taxon>
        <taxon>Pseudomonadati</taxon>
        <taxon>Pseudomonadota</taxon>
        <taxon>Gammaproteobacteria</taxon>
        <taxon>Immundisolibacterales</taxon>
        <taxon>Immundisolibacteraceae</taxon>
        <taxon>Immundisolibacter</taxon>
    </lineage>
</organism>
<keyword evidence="8 12" id="KW-0342">GTP-binding</keyword>
<evidence type="ECO:0000259" key="13">
    <source>
        <dbReference type="PROSITE" id="PS51918"/>
    </source>
</evidence>
<dbReference type="GO" id="GO:0046872">
    <property type="term" value="F:metal ion binding"/>
    <property type="evidence" value="ECO:0007669"/>
    <property type="project" value="UniProtKB-KW"/>
</dbReference>
<dbReference type="SFLD" id="SFLDG01383">
    <property type="entry name" value="cyclic_pyranopterin_phosphate"/>
    <property type="match status" value="1"/>
</dbReference>
<dbReference type="OrthoDB" id="9763993at2"/>
<evidence type="ECO:0000256" key="1">
    <source>
        <dbReference type="ARBA" id="ARBA00012167"/>
    </source>
</evidence>
<feature type="binding site" evidence="12">
    <location>
        <position position="36"/>
    </location>
    <ligand>
        <name>[4Fe-4S] cluster</name>
        <dbReference type="ChEBI" id="CHEBI:49883"/>
        <label>1</label>
        <note>4Fe-4S-S-AdoMet</note>
    </ligand>
</feature>
<dbReference type="PANTHER" id="PTHR22960:SF0">
    <property type="entry name" value="MOLYBDENUM COFACTOR BIOSYNTHESIS PROTEIN 1"/>
    <property type="match status" value="1"/>
</dbReference>
<feature type="binding site" evidence="12">
    <location>
        <begin position="266"/>
        <end position="268"/>
    </location>
    <ligand>
        <name>GTP</name>
        <dbReference type="ChEBI" id="CHEBI:37565"/>
    </ligand>
</feature>
<comment type="similarity">
    <text evidence="12">Belongs to the radical SAM superfamily. MoaA family.</text>
</comment>
<feature type="domain" description="Radical SAM core" evidence="13">
    <location>
        <begin position="13"/>
        <end position="238"/>
    </location>
</feature>
<dbReference type="GO" id="GO:0061798">
    <property type="term" value="F:GTP 3',8'-cyclase activity"/>
    <property type="evidence" value="ECO:0007669"/>
    <property type="project" value="UniProtKB-UniRule"/>
</dbReference>
<feature type="binding site" evidence="12">
    <location>
        <position position="76"/>
    </location>
    <ligand>
        <name>S-adenosyl-L-methionine</name>
        <dbReference type="ChEBI" id="CHEBI:59789"/>
    </ligand>
</feature>
<dbReference type="PROSITE" id="PS01305">
    <property type="entry name" value="MOAA_NIFB_PQQE"/>
    <property type="match status" value="1"/>
</dbReference>
<dbReference type="GO" id="GO:0005525">
    <property type="term" value="F:GTP binding"/>
    <property type="evidence" value="ECO:0007669"/>
    <property type="project" value="UniProtKB-UniRule"/>
</dbReference>
<comment type="cofactor">
    <cofactor evidence="12">
        <name>[4Fe-4S] cluster</name>
        <dbReference type="ChEBI" id="CHEBI:49883"/>
    </cofactor>
    <text evidence="12">Binds 2 [4Fe-4S] clusters. Binds 1 [4Fe-4S] cluster coordinated with 3 cysteines and an exchangeable S-adenosyl-L-methionine and 1 [4Fe-4S] cluster coordinated with 3 cysteines and the GTP-derived substrate.</text>
</comment>
<feature type="binding site" evidence="12">
    <location>
        <position position="127"/>
    </location>
    <ligand>
        <name>S-adenosyl-L-methionine</name>
        <dbReference type="ChEBI" id="CHEBI:59789"/>
    </ligand>
</feature>
<keyword evidence="10 12" id="KW-0456">Lyase</keyword>
<dbReference type="RefSeq" id="WP_068806573.1">
    <property type="nucleotide sequence ID" value="NZ_CP014671.1"/>
</dbReference>
<dbReference type="UniPathway" id="UPA00344"/>
<comment type="subunit">
    <text evidence="12">Monomer and homodimer.</text>
</comment>
<dbReference type="NCBIfam" id="TIGR02666">
    <property type="entry name" value="moaA"/>
    <property type="match status" value="1"/>
</dbReference>
<evidence type="ECO:0000256" key="6">
    <source>
        <dbReference type="ARBA" id="ARBA00023004"/>
    </source>
</evidence>
<name>A0A1B1YWG1_9GAMM</name>
<evidence type="ECO:0000256" key="11">
    <source>
        <dbReference type="ARBA" id="ARBA00048697"/>
    </source>
</evidence>
<evidence type="ECO:0000256" key="4">
    <source>
        <dbReference type="ARBA" id="ARBA00022723"/>
    </source>
</evidence>
<comment type="catalytic activity">
    <reaction evidence="11 12">
        <text>GTP + AH2 + S-adenosyl-L-methionine = (8S)-3',8-cyclo-7,8-dihydroguanosine 5'-triphosphate + 5'-deoxyadenosine + L-methionine + A + H(+)</text>
        <dbReference type="Rhea" id="RHEA:49576"/>
        <dbReference type="ChEBI" id="CHEBI:13193"/>
        <dbReference type="ChEBI" id="CHEBI:15378"/>
        <dbReference type="ChEBI" id="CHEBI:17319"/>
        <dbReference type="ChEBI" id="CHEBI:17499"/>
        <dbReference type="ChEBI" id="CHEBI:37565"/>
        <dbReference type="ChEBI" id="CHEBI:57844"/>
        <dbReference type="ChEBI" id="CHEBI:59789"/>
        <dbReference type="ChEBI" id="CHEBI:131766"/>
        <dbReference type="EC" id="4.1.99.22"/>
    </reaction>
</comment>
<dbReference type="PANTHER" id="PTHR22960">
    <property type="entry name" value="MOLYBDOPTERIN COFACTOR SYNTHESIS PROTEIN A"/>
    <property type="match status" value="1"/>
</dbReference>
<keyword evidence="2 12" id="KW-0004">4Fe-4S</keyword>
<feature type="binding site" evidence="12">
    <location>
        <position position="72"/>
    </location>
    <ligand>
        <name>GTP</name>
        <dbReference type="ChEBI" id="CHEBI:37565"/>
    </ligand>
</feature>